<evidence type="ECO:0000313" key="2">
    <source>
        <dbReference type="Proteomes" id="UP000248483"/>
    </source>
</evidence>
<protein>
    <submittedName>
        <fullName evidence="3">Protein NDRG1-like</fullName>
    </submittedName>
</protein>
<feature type="region of interest" description="Disordered" evidence="1">
    <location>
        <begin position="48"/>
        <end position="96"/>
    </location>
</feature>
<organism evidence="2 3">
    <name type="scientific">Delphinapterus leucas</name>
    <name type="common">Beluga whale</name>
    <dbReference type="NCBI Taxonomy" id="9749"/>
    <lineage>
        <taxon>Eukaryota</taxon>
        <taxon>Metazoa</taxon>
        <taxon>Chordata</taxon>
        <taxon>Craniata</taxon>
        <taxon>Vertebrata</taxon>
        <taxon>Euteleostomi</taxon>
        <taxon>Mammalia</taxon>
        <taxon>Eutheria</taxon>
        <taxon>Laurasiatheria</taxon>
        <taxon>Artiodactyla</taxon>
        <taxon>Whippomorpha</taxon>
        <taxon>Cetacea</taxon>
        <taxon>Odontoceti</taxon>
        <taxon>Monodontidae</taxon>
        <taxon>Delphinapterus</taxon>
    </lineage>
</organism>
<dbReference type="GeneID" id="111164398"/>
<dbReference type="Proteomes" id="UP000248483">
    <property type="component" value="Unplaced"/>
</dbReference>
<accession>A0A7F8KF44</accession>
<proteinExistence type="predicted"/>
<dbReference type="KEGG" id="dle:111164398"/>
<keyword evidence="2" id="KW-1185">Reference proteome</keyword>
<reference evidence="3" key="1">
    <citation type="submission" date="2025-08" db="UniProtKB">
        <authorList>
            <consortium name="RefSeq"/>
        </authorList>
    </citation>
    <scope>IDENTIFICATION</scope>
    <source>
        <tissue evidence="3">Blood</tissue>
    </source>
</reference>
<dbReference type="RefSeq" id="XP_030620039.1">
    <property type="nucleotide sequence ID" value="XM_030764179.1"/>
</dbReference>
<dbReference type="InParanoid" id="A0A7F8KF44"/>
<feature type="compositionally biased region" description="Polar residues" evidence="1">
    <location>
        <begin position="49"/>
        <end position="58"/>
    </location>
</feature>
<name>A0A7F8KF44_DELLE</name>
<gene>
    <name evidence="3" type="primary">LOC111164398</name>
</gene>
<evidence type="ECO:0000313" key="3">
    <source>
        <dbReference type="RefSeq" id="XP_030620039.1"/>
    </source>
</evidence>
<dbReference type="AlphaFoldDB" id="A0A7F8KF44"/>
<sequence>MALHVRLPLVTHFPSFLLQPAKLAEAFKYFVQGMGYMPSASMTRLMRSRTASGSSVTSLEGARSRSHTSEGARLDIVPNSGGPGSSAGPNSTEVSC</sequence>
<evidence type="ECO:0000256" key="1">
    <source>
        <dbReference type="SAM" id="MobiDB-lite"/>
    </source>
</evidence>
<feature type="compositionally biased region" description="Low complexity" evidence="1">
    <location>
        <begin position="86"/>
        <end position="96"/>
    </location>
</feature>